<organism evidence="2">
    <name type="scientific">Desulfacinum infernum</name>
    <dbReference type="NCBI Taxonomy" id="35837"/>
    <lineage>
        <taxon>Bacteria</taxon>
        <taxon>Pseudomonadati</taxon>
        <taxon>Thermodesulfobacteriota</taxon>
        <taxon>Syntrophobacteria</taxon>
        <taxon>Syntrophobacterales</taxon>
        <taxon>Syntrophobacteraceae</taxon>
        <taxon>Desulfacinum</taxon>
    </lineage>
</organism>
<dbReference type="PANTHER" id="PTHR42895">
    <property type="entry name" value="IRON-SULFUR CLUSTER-BINDING PROTEIN-RELATED"/>
    <property type="match status" value="1"/>
</dbReference>
<dbReference type="Pfam" id="PF13237">
    <property type="entry name" value="Fer4_10"/>
    <property type="match status" value="1"/>
</dbReference>
<dbReference type="PANTHER" id="PTHR42895:SF1">
    <property type="entry name" value="IRON-SULFUR CLUSTER PROTEIN"/>
    <property type="match status" value="1"/>
</dbReference>
<evidence type="ECO:0000313" key="2">
    <source>
        <dbReference type="EMBL" id="HFK96486.1"/>
    </source>
</evidence>
<protein>
    <submittedName>
        <fullName evidence="2">4Fe-4S dicluster domain-containing protein</fullName>
    </submittedName>
</protein>
<dbReference type="SUPFAM" id="SSF54862">
    <property type="entry name" value="4Fe-4S ferredoxins"/>
    <property type="match status" value="1"/>
</dbReference>
<evidence type="ECO:0000259" key="1">
    <source>
        <dbReference type="PROSITE" id="PS51379"/>
    </source>
</evidence>
<dbReference type="Gene3D" id="3.30.70.20">
    <property type="match status" value="1"/>
</dbReference>
<dbReference type="AlphaFoldDB" id="A0A832ECS0"/>
<comment type="caution">
    <text evidence="2">The sequence shown here is derived from an EMBL/GenBank/DDBJ whole genome shotgun (WGS) entry which is preliminary data.</text>
</comment>
<feature type="domain" description="4Fe-4S ferredoxin-type" evidence="1">
    <location>
        <begin position="36"/>
        <end position="65"/>
    </location>
</feature>
<accession>A0A832ECS0</accession>
<name>A0A832ECS0_9BACT</name>
<reference evidence="2" key="1">
    <citation type="journal article" date="2020" name="mSystems">
        <title>Genome- and Community-Level Interaction Insights into Carbon Utilization and Element Cycling Functions of Hydrothermarchaeota in Hydrothermal Sediment.</title>
        <authorList>
            <person name="Zhou Z."/>
            <person name="Liu Y."/>
            <person name="Xu W."/>
            <person name="Pan J."/>
            <person name="Luo Z.H."/>
            <person name="Li M."/>
        </authorList>
    </citation>
    <scope>NUCLEOTIDE SEQUENCE [LARGE SCALE GENOMIC DNA]</scope>
    <source>
        <strain evidence="2">SpSt-456</strain>
    </source>
</reference>
<sequence>MKILRKIIDIDPERCDGCGQCVIACAEGAIEIIDGKATLVSDTYCDGLGACLGECPQGALRLIEREAEDFDPEAVERHLESKPVPPAAEGHLGPTAPQCPSRQIRILDPAPAPTPTLGALPSALSHWPVQIRLIPPDAPFLRGADLLVAADCTAVAVPDFHGRFLNGRVVMIGCPKFDNVAEYVERFAHIFAANPIRSVTVLSMEVPCCSALLAVVRKAMEKAGINIPLDEIVIGVRGDIVETRTVTAAETSETSKAAGKGAGR</sequence>
<proteinExistence type="predicted"/>
<gene>
    <name evidence="2" type="ORF">ENS06_04060</name>
</gene>
<dbReference type="InterPro" id="IPR052911">
    <property type="entry name" value="Corrinoid_activation_enz"/>
</dbReference>
<dbReference type="InterPro" id="IPR017896">
    <property type="entry name" value="4Fe4S_Fe-S-bd"/>
</dbReference>
<feature type="domain" description="4Fe-4S ferredoxin-type" evidence="1">
    <location>
        <begin position="6"/>
        <end position="35"/>
    </location>
</feature>
<dbReference type="EMBL" id="DSTK01000013">
    <property type="protein sequence ID" value="HFK96486.1"/>
    <property type="molecule type" value="Genomic_DNA"/>
</dbReference>
<dbReference type="PROSITE" id="PS51379">
    <property type="entry name" value="4FE4S_FER_2"/>
    <property type="match status" value="2"/>
</dbReference>